<evidence type="ECO:0000256" key="1">
    <source>
        <dbReference type="ARBA" id="ARBA00004651"/>
    </source>
</evidence>
<dbReference type="RefSeq" id="WP_049745249.1">
    <property type="nucleotide sequence ID" value="NZ_CP012150.1"/>
</dbReference>
<dbReference type="Gene3D" id="1.25.40.600">
    <property type="match status" value="1"/>
</dbReference>
<sequence>MGGVGLFYVGAVLIIDGLMLLGRISPRGAAPLNFFVGALQVVTPTVLILQSGGDEAVIFAASGLYLFGFTYLWVAINNVTDWGGEGLGWFSLFVAVAALGYSWHAFTAEADPAFGVIWLLWAVLWFLLFLLLALHRDALGPAVGFVAVVEGVITAAVPAFLIVSGNWETGPLPAAVIAVIGLSAVVLAFPVGRRLAAPPATNPPPAAFAATTR</sequence>
<keyword evidence="4" id="KW-1003">Cell membrane</keyword>
<feature type="transmembrane region" description="Helical" evidence="8">
    <location>
        <begin position="32"/>
        <end position="50"/>
    </location>
</feature>
<dbReference type="InterPro" id="IPR038523">
    <property type="entry name" value="AmiSUreI_transpt_sf"/>
</dbReference>
<evidence type="ECO:0000313" key="10">
    <source>
        <dbReference type="Proteomes" id="UP000062255"/>
    </source>
</evidence>
<accession>A0A0K0X689</accession>
<gene>
    <name evidence="9" type="ORF">AFA91_14030</name>
</gene>
<reference evidence="9 10" key="1">
    <citation type="submission" date="2015-07" db="EMBL/GenBank/DDBJ databases">
        <title>Complete genome sequence of Mycobacterium goodii X7B, a facultative thermophilic biodesulfurizing bacterium.</title>
        <authorList>
            <person name="Yu B."/>
            <person name="Li F."/>
            <person name="Xu P."/>
        </authorList>
    </citation>
    <scope>NUCLEOTIDE SEQUENCE [LARGE SCALE GENOMIC DNA]</scope>
    <source>
        <strain evidence="9 10">X7B</strain>
    </source>
</reference>
<dbReference type="EMBL" id="CP012150">
    <property type="protein sequence ID" value="AKS32813.1"/>
    <property type="molecule type" value="Genomic_DNA"/>
</dbReference>
<name>A0A0K0X689_MYCGD</name>
<proteinExistence type="inferred from homology"/>
<evidence type="ECO:0000256" key="5">
    <source>
        <dbReference type="ARBA" id="ARBA00022692"/>
    </source>
</evidence>
<keyword evidence="5 8" id="KW-0812">Transmembrane</keyword>
<organism evidence="9 10">
    <name type="scientific">Mycolicibacterium goodii</name>
    <name type="common">Mycobacterium goodii</name>
    <dbReference type="NCBI Taxonomy" id="134601"/>
    <lineage>
        <taxon>Bacteria</taxon>
        <taxon>Bacillati</taxon>
        <taxon>Actinomycetota</taxon>
        <taxon>Actinomycetes</taxon>
        <taxon>Mycobacteriales</taxon>
        <taxon>Mycobacteriaceae</taxon>
        <taxon>Mycolicibacterium</taxon>
    </lineage>
</organism>
<dbReference type="CDD" id="cd13429">
    <property type="entry name" value="UreI_AmiS_like_2"/>
    <property type="match status" value="1"/>
</dbReference>
<comment type="similarity">
    <text evidence="2">Belongs to the AmiS/UreI family.</text>
</comment>
<evidence type="ECO:0000313" key="9">
    <source>
        <dbReference type="EMBL" id="AKS32813.1"/>
    </source>
</evidence>
<keyword evidence="7 8" id="KW-0472">Membrane</keyword>
<protein>
    <submittedName>
        <fullName evidence="9">Transporter</fullName>
    </submittedName>
</protein>
<feature type="transmembrane region" description="Helical" evidence="8">
    <location>
        <begin position="86"/>
        <end position="106"/>
    </location>
</feature>
<dbReference type="Pfam" id="PF02293">
    <property type="entry name" value="AmiS_UreI"/>
    <property type="match status" value="1"/>
</dbReference>
<dbReference type="GO" id="GO:0005886">
    <property type="term" value="C:plasma membrane"/>
    <property type="evidence" value="ECO:0007669"/>
    <property type="project" value="UniProtKB-SubCell"/>
</dbReference>
<dbReference type="PATRIC" id="fig|134601.6.peg.2909"/>
<evidence type="ECO:0000256" key="2">
    <source>
        <dbReference type="ARBA" id="ARBA00010068"/>
    </source>
</evidence>
<dbReference type="AlphaFoldDB" id="A0A0K0X689"/>
<evidence type="ECO:0000256" key="4">
    <source>
        <dbReference type="ARBA" id="ARBA00022475"/>
    </source>
</evidence>
<dbReference type="OrthoDB" id="6636366at2"/>
<feature type="transmembrane region" description="Helical" evidence="8">
    <location>
        <begin position="56"/>
        <end position="74"/>
    </location>
</feature>
<feature type="transmembrane region" description="Helical" evidence="8">
    <location>
        <begin position="170"/>
        <end position="189"/>
    </location>
</feature>
<feature type="transmembrane region" description="Helical" evidence="8">
    <location>
        <begin position="112"/>
        <end position="134"/>
    </location>
</feature>
<evidence type="ECO:0000256" key="8">
    <source>
        <dbReference type="SAM" id="Phobius"/>
    </source>
</evidence>
<dbReference type="InterPro" id="IPR003211">
    <property type="entry name" value="AmiSUreI_transpt"/>
</dbReference>
<keyword evidence="6 8" id="KW-1133">Transmembrane helix</keyword>
<evidence type="ECO:0000256" key="6">
    <source>
        <dbReference type="ARBA" id="ARBA00022989"/>
    </source>
</evidence>
<dbReference type="Proteomes" id="UP000062255">
    <property type="component" value="Chromosome"/>
</dbReference>
<dbReference type="KEGG" id="mgo:AFA91_14030"/>
<keyword evidence="3" id="KW-0813">Transport</keyword>
<evidence type="ECO:0000256" key="3">
    <source>
        <dbReference type="ARBA" id="ARBA00022448"/>
    </source>
</evidence>
<feature type="transmembrane region" description="Helical" evidence="8">
    <location>
        <begin position="6"/>
        <end position="25"/>
    </location>
</feature>
<evidence type="ECO:0000256" key="7">
    <source>
        <dbReference type="ARBA" id="ARBA00023136"/>
    </source>
</evidence>
<dbReference type="STRING" id="134601.AFA91_14030"/>
<comment type="subcellular location">
    <subcellularLocation>
        <location evidence="1">Cell membrane</location>
        <topology evidence="1">Multi-pass membrane protein</topology>
    </subcellularLocation>
</comment>
<feature type="transmembrane region" description="Helical" evidence="8">
    <location>
        <begin position="141"/>
        <end position="164"/>
    </location>
</feature>